<gene>
    <name evidence="9" type="primary">kynA</name>
    <name evidence="10" type="ORF">SAMN05660662_0492</name>
</gene>
<keyword evidence="2 9" id="KW-0349">Heme</keyword>
<dbReference type="Pfam" id="PF03301">
    <property type="entry name" value="Trp_dioxygenase"/>
    <property type="match status" value="2"/>
</dbReference>
<keyword evidence="3 9" id="KW-0479">Metal-binding</keyword>
<dbReference type="OrthoDB" id="9776847at2"/>
<evidence type="ECO:0000313" key="11">
    <source>
        <dbReference type="Proteomes" id="UP000199406"/>
    </source>
</evidence>
<comment type="pathway">
    <text evidence="9">Amino-acid degradation; L-tryptophan degradation via kynurenine pathway; L-kynurenine from L-tryptophan: step 1/2.</text>
</comment>
<dbReference type="UniPathway" id="UPA00333">
    <property type="reaction ID" value="UER00453"/>
</dbReference>
<evidence type="ECO:0000256" key="1">
    <source>
        <dbReference type="ARBA" id="ARBA00011881"/>
    </source>
</evidence>
<dbReference type="Proteomes" id="UP000199406">
    <property type="component" value="Unassembled WGS sequence"/>
</dbReference>
<dbReference type="Gene3D" id="1.20.58.480">
    <property type="match status" value="1"/>
</dbReference>
<dbReference type="HAMAP" id="MF_01972">
    <property type="entry name" value="T23O"/>
    <property type="match status" value="1"/>
</dbReference>
<dbReference type="PANTHER" id="PTHR10138">
    <property type="entry name" value="TRYPTOPHAN 2,3-DIOXYGENASE"/>
    <property type="match status" value="1"/>
</dbReference>
<protein>
    <recommendedName>
        <fullName evidence="9">Tryptophan 2,3-dioxygenase</fullName>
        <shortName evidence="9">TDO</shortName>
        <ecNumber evidence="9">1.13.11.11</ecNumber>
    </recommendedName>
    <alternativeName>
        <fullName evidence="9">Tryptamin 2,3-dioxygenase</fullName>
    </alternativeName>
    <alternativeName>
        <fullName evidence="9">Tryptophan oxygenase</fullName>
        <shortName evidence="9">TO</shortName>
        <shortName evidence="9">TRPO</shortName>
    </alternativeName>
    <alternativeName>
        <fullName evidence="9">Tryptophan pyrrolase</fullName>
    </alternativeName>
    <alternativeName>
        <fullName evidence="9">Tryptophanase</fullName>
    </alternativeName>
</protein>
<proteinExistence type="inferred from homology"/>
<accession>A0A1G7HBH4</accession>
<dbReference type="GO" id="GO:0019441">
    <property type="term" value="P:L-tryptophan catabolic process to kynurenine"/>
    <property type="evidence" value="ECO:0007669"/>
    <property type="project" value="UniProtKB-UniRule"/>
</dbReference>
<comment type="similarity">
    <text evidence="9">Belongs to the tryptophan 2,3-dioxygenase family.</text>
</comment>
<feature type="binding site" description="axial binding residue" evidence="9">
    <location>
        <position position="246"/>
    </location>
    <ligand>
        <name>heme</name>
        <dbReference type="ChEBI" id="CHEBI:30413"/>
    </ligand>
    <ligandPart>
        <name>Fe</name>
        <dbReference type="ChEBI" id="CHEBI:18248"/>
    </ligandPart>
</feature>
<dbReference type="STRING" id="1550231.SAMN05660662_0492"/>
<dbReference type="GO" id="GO:0046872">
    <property type="term" value="F:metal ion binding"/>
    <property type="evidence" value="ECO:0007669"/>
    <property type="project" value="UniProtKB-KW"/>
</dbReference>
<feature type="binding site" evidence="9">
    <location>
        <position position="260"/>
    </location>
    <ligand>
        <name>substrate</name>
    </ligand>
</feature>
<dbReference type="SUPFAM" id="SSF140959">
    <property type="entry name" value="Indolic compounds 2,3-dioxygenase-like"/>
    <property type="match status" value="1"/>
</dbReference>
<evidence type="ECO:0000256" key="5">
    <source>
        <dbReference type="ARBA" id="ARBA00023002"/>
    </source>
</evidence>
<feature type="binding site" evidence="9">
    <location>
        <begin position="57"/>
        <end position="61"/>
    </location>
    <ligand>
        <name>substrate</name>
    </ligand>
</feature>
<comment type="catalytic activity">
    <reaction evidence="8 9">
        <text>L-tryptophan + O2 = N-formyl-L-kynurenine</text>
        <dbReference type="Rhea" id="RHEA:24536"/>
        <dbReference type="ChEBI" id="CHEBI:15379"/>
        <dbReference type="ChEBI" id="CHEBI:57912"/>
        <dbReference type="ChEBI" id="CHEBI:58629"/>
        <dbReference type="EC" id="1.13.11.11"/>
    </reaction>
</comment>
<evidence type="ECO:0000256" key="2">
    <source>
        <dbReference type="ARBA" id="ARBA00022617"/>
    </source>
</evidence>
<dbReference type="EC" id="1.13.11.11" evidence="9"/>
<reference evidence="11" key="1">
    <citation type="submission" date="2016-10" db="EMBL/GenBank/DDBJ databases">
        <authorList>
            <person name="Varghese N."/>
            <person name="Submissions S."/>
        </authorList>
    </citation>
    <scope>NUCLEOTIDE SEQUENCE [LARGE SCALE GENOMIC DNA]</scope>
    <source>
        <strain evidence="11">DSM 44268</strain>
    </source>
</reference>
<evidence type="ECO:0000256" key="7">
    <source>
        <dbReference type="ARBA" id="ARBA00023079"/>
    </source>
</evidence>
<dbReference type="GO" id="GO:0004833">
    <property type="term" value="F:L-tryptophan 2,3-dioxygenase activity"/>
    <property type="evidence" value="ECO:0007669"/>
    <property type="project" value="UniProtKB-UniRule"/>
</dbReference>
<dbReference type="InterPro" id="IPR004981">
    <property type="entry name" value="Trp_2_3_dOase"/>
</dbReference>
<keyword evidence="5 9" id="KW-0560">Oxidoreductase</keyword>
<dbReference type="GO" id="GO:0020037">
    <property type="term" value="F:heme binding"/>
    <property type="evidence" value="ECO:0007669"/>
    <property type="project" value="UniProtKB-UniRule"/>
</dbReference>
<dbReference type="AlphaFoldDB" id="A0A1G7HBH4"/>
<keyword evidence="7 9" id="KW-0823">Tryptophan catabolism</keyword>
<dbReference type="RefSeq" id="WP_091763537.1">
    <property type="nucleotide sequence ID" value="NZ_FNBT01000001.1"/>
</dbReference>
<evidence type="ECO:0000256" key="6">
    <source>
        <dbReference type="ARBA" id="ARBA00023004"/>
    </source>
</evidence>
<dbReference type="GO" id="GO:0019442">
    <property type="term" value="P:L-tryptophan catabolic process to acetyl-CoA"/>
    <property type="evidence" value="ECO:0007669"/>
    <property type="project" value="TreeGrafter"/>
</dbReference>
<evidence type="ECO:0000256" key="9">
    <source>
        <dbReference type="HAMAP-Rule" id="MF_01972"/>
    </source>
</evidence>
<evidence type="ECO:0000256" key="3">
    <source>
        <dbReference type="ARBA" id="ARBA00022723"/>
    </source>
</evidence>
<feature type="binding site" evidence="9">
    <location>
        <position position="119"/>
    </location>
    <ligand>
        <name>substrate</name>
    </ligand>
</feature>
<sequence length="290" mass="32765">MATDPDDDDGRAERALEESIRTDLAPDSSYGGYLGLDRLLGAQHPRSRPEHHDELLFIVQHQTSELWLKLVLHELMAARRYLAADGLDQALKCLARVKNIQRTLTEQWSVLATLTPREYAEFRGALGNASGFQSHQYRAVEFVLGNKNGAMLQVFEGEPAARQLLAELLEAPTLYDEFLRLLGRTGLDVPESVLSRDVREPWRFEAGLVPVFRRIYESTETPWGVYEACESLVDIEDNFQLWRFRHLLTVQRTIGAKTGTGGSSGVGFLRRALDLTFFPELYAVRTEIGT</sequence>
<organism evidence="10 11">
    <name type="scientific">Blastococcus aurantiacus</name>
    <dbReference type="NCBI Taxonomy" id="1550231"/>
    <lineage>
        <taxon>Bacteria</taxon>
        <taxon>Bacillati</taxon>
        <taxon>Actinomycetota</taxon>
        <taxon>Actinomycetes</taxon>
        <taxon>Geodermatophilales</taxon>
        <taxon>Geodermatophilaceae</taxon>
        <taxon>Blastococcus</taxon>
    </lineage>
</organism>
<comment type="subunit">
    <text evidence="1 9">Homotetramer.</text>
</comment>
<comment type="cofactor">
    <cofactor evidence="9">
        <name>heme</name>
        <dbReference type="ChEBI" id="CHEBI:30413"/>
    </cofactor>
    <text evidence="9">Binds 1 heme group per subunit.</text>
</comment>
<dbReference type="FunFam" id="1.20.58.480:FF:000001">
    <property type="entry name" value="Tryptophan 2,3-dioxygenase"/>
    <property type="match status" value="1"/>
</dbReference>
<dbReference type="PANTHER" id="PTHR10138:SF0">
    <property type="entry name" value="TRYPTOPHAN 2,3-DIOXYGENASE"/>
    <property type="match status" value="1"/>
</dbReference>
<dbReference type="InterPro" id="IPR037217">
    <property type="entry name" value="Trp/Indoleamine_2_3_dOase-like"/>
</dbReference>
<dbReference type="EMBL" id="FNBT01000001">
    <property type="protein sequence ID" value="SDE97663.1"/>
    <property type="molecule type" value="Genomic_DNA"/>
</dbReference>
<keyword evidence="4 9" id="KW-0223">Dioxygenase</keyword>
<comment type="function">
    <text evidence="9">Heme-dependent dioxygenase that catalyzes the oxidative cleavage of the L-tryptophan (L-Trp) pyrrole ring and converts L-tryptophan to N-formyl-L-kynurenine. Catalyzes the oxidative cleavage of the indole moiety.</text>
</comment>
<evidence type="ECO:0000256" key="8">
    <source>
        <dbReference type="ARBA" id="ARBA00050412"/>
    </source>
</evidence>
<evidence type="ECO:0000256" key="4">
    <source>
        <dbReference type="ARBA" id="ARBA00022964"/>
    </source>
</evidence>
<feature type="binding site" evidence="9">
    <location>
        <position position="123"/>
    </location>
    <ligand>
        <name>substrate</name>
    </ligand>
</feature>
<keyword evidence="6 9" id="KW-0408">Iron</keyword>
<evidence type="ECO:0000313" key="10">
    <source>
        <dbReference type="EMBL" id="SDE97663.1"/>
    </source>
</evidence>
<keyword evidence="11" id="KW-1185">Reference proteome</keyword>
<name>A0A1G7HBH4_9ACTN</name>